<dbReference type="GO" id="GO:0000981">
    <property type="term" value="F:DNA-binding transcription factor activity, RNA polymerase II-specific"/>
    <property type="evidence" value="ECO:0007669"/>
    <property type="project" value="InterPro"/>
</dbReference>
<dbReference type="OrthoDB" id="3364175at2759"/>
<dbReference type="SMART" id="SM00066">
    <property type="entry name" value="GAL4"/>
    <property type="match status" value="1"/>
</dbReference>
<name>A0A074XL96_AURPU</name>
<dbReference type="GO" id="GO:0045944">
    <property type="term" value="P:positive regulation of transcription by RNA polymerase II"/>
    <property type="evidence" value="ECO:0007669"/>
    <property type="project" value="TreeGrafter"/>
</dbReference>
<keyword evidence="5" id="KW-0804">Transcription</keyword>
<dbReference type="GO" id="GO:0043565">
    <property type="term" value="F:sequence-specific DNA binding"/>
    <property type="evidence" value="ECO:0007669"/>
    <property type="project" value="TreeGrafter"/>
</dbReference>
<evidence type="ECO:0000256" key="5">
    <source>
        <dbReference type="ARBA" id="ARBA00023163"/>
    </source>
</evidence>
<dbReference type="GeneID" id="40745880"/>
<dbReference type="Pfam" id="PF04082">
    <property type="entry name" value="Fungal_trans"/>
    <property type="match status" value="1"/>
</dbReference>
<evidence type="ECO:0000256" key="6">
    <source>
        <dbReference type="ARBA" id="ARBA00023242"/>
    </source>
</evidence>
<dbReference type="RefSeq" id="XP_029762440.1">
    <property type="nucleotide sequence ID" value="XM_029903574.1"/>
</dbReference>
<dbReference type="GO" id="GO:0005634">
    <property type="term" value="C:nucleus"/>
    <property type="evidence" value="ECO:0007669"/>
    <property type="project" value="UniProtKB-SubCell"/>
</dbReference>
<feature type="compositionally biased region" description="Polar residues" evidence="7">
    <location>
        <begin position="115"/>
        <end position="127"/>
    </location>
</feature>
<dbReference type="InterPro" id="IPR036864">
    <property type="entry name" value="Zn2-C6_fun-type_DNA-bd_sf"/>
</dbReference>
<dbReference type="PANTHER" id="PTHR47540">
    <property type="entry name" value="THIAMINE REPRESSIBLE GENES REGULATORY PROTEIN THI5"/>
    <property type="match status" value="1"/>
</dbReference>
<evidence type="ECO:0000256" key="4">
    <source>
        <dbReference type="ARBA" id="ARBA00023125"/>
    </source>
</evidence>
<proteinExistence type="predicted"/>
<feature type="region of interest" description="Disordered" evidence="7">
    <location>
        <begin position="104"/>
        <end position="138"/>
    </location>
</feature>
<dbReference type="PANTHER" id="PTHR47540:SF6">
    <property type="entry name" value="ZN(II)2CYS6 TRANSCRIPTION FACTOR (EUROFUNG)"/>
    <property type="match status" value="1"/>
</dbReference>
<evidence type="ECO:0000313" key="9">
    <source>
        <dbReference type="EMBL" id="KEQ86253.1"/>
    </source>
</evidence>
<keyword evidence="3" id="KW-0805">Transcription regulation</keyword>
<feature type="domain" description="Zn(2)-C6 fungal-type" evidence="8">
    <location>
        <begin position="28"/>
        <end position="59"/>
    </location>
</feature>
<dbReference type="EMBL" id="KL584978">
    <property type="protein sequence ID" value="KEQ86253.1"/>
    <property type="molecule type" value="Genomic_DNA"/>
</dbReference>
<dbReference type="CDD" id="cd12148">
    <property type="entry name" value="fungal_TF_MHR"/>
    <property type="match status" value="1"/>
</dbReference>
<keyword evidence="10" id="KW-1185">Reference proteome</keyword>
<dbReference type="HOGENOM" id="CLU_006926_1_1_1"/>
<reference evidence="9 10" key="1">
    <citation type="journal article" date="2014" name="BMC Genomics">
        <title>Genome sequencing of four Aureobasidium pullulans varieties: biotechnological potential, stress tolerance, and description of new species.</title>
        <authorList>
            <person name="Gostin Ar C."/>
            <person name="Ohm R.A."/>
            <person name="Kogej T."/>
            <person name="Sonjak S."/>
            <person name="Turk M."/>
            <person name="Zajc J."/>
            <person name="Zalar P."/>
            <person name="Grube M."/>
            <person name="Sun H."/>
            <person name="Han J."/>
            <person name="Sharma A."/>
            <person name="Chiniquy J."/>
            <person name="Ngan C.Y."/>
            <person name="Lipzen A."/>
            <person name="Barry K."/>
            <person name="Grigoriev I.V."/>
            <person name="Gunde-Cimerman N."/>
        </authorList>
    </citation>
    <scope>NUCLEOTIDE SEQUENCE [LARGE SCALE GENOMIC DNA]</scope>
    <source>
        <strain evidence="9 10">EXF-150</strain>
    </source>
</reference>
<evidence type="ECO:0000256" key="7">
    <source>
        <dbReference type="SAM" id="MobiDB-lite"/>
    </source>
</evidence>
<evidence type="ECO:0000259" key="8">
    <source>
        <dbReference type="PROSITE" id="PS50048"/>
    </source>
</evidence>
<dbReference type="PROSITE" id="PS50048">
    <property type="entry name" value="ZN2_CY6_FUNGAL_2"/>
    <property type="match status" value="1"/>
</dbReference>
<dbReference type="InterPro" id="IPR001138">
    <property type="entry name" value="Zn2Cys6_DnaBD"/>
</dbReference>
<keyword evidence="4" id="KW-0238">DNA-binding</keyword>
<gene>
    <name evidence="9" type="ORF">M438DRAFT_333166</name>
</gene>
<dbReference type="PROSITE" id="PS00463">
    <property type="entry name" value="ZN2_CY6_FUNGAL_1"/>
    <property type="match status" value="1"/>
</dbReference>
<keyword evidence="6" id="KW-0539">Nucleus</keyword>
<dbReference type="SUPFAM" id="SSF57701">
    <property type="entry name" value="Zn2/Cys6 DNA-binding domain"/>
    <property type="match status" value="1"/>
</dbReference>
<dbReference type="GO" id="GO:0006351">
    <property type="term" value="P:DNA-templated transcription"/>
    <property type="evidence" value="ECO:0007669"/>
    <property type="project" value="InterPro"/>
</dbReference>
<evidence type="ECO:0000313" key="10">
    <source>
        <dbReference type="Proteomes" id="UP000030706"/>
    </source>
</evidence>
<comment type="subcellular location">
    <subcellularLocation>
        <location evidence="1">Nucleus</location>
    </subcellularLocation>
</comment>
<protein>
    <recommendedName>
        <fullName evidence="8">Zn(2)-C6 fungal-type domain-containing protein</fullName>
    </recommendedName>
</protein>
<evidence type="ECO:0000256" key="1">
    <source>
        <dbReference type="ARBA" id="ARBA00004123"/>
    </source>
</evidence>
<accession>A0A074XL96</accession>
<dbReference type="Proteomes" id="UP000030706">
    <property type="component" value="Unassembled WGS sequence"/>
</dbReference>
<dbReference type="SMART" id="SM00906">
    <property type="entry name" value="Fungal_trans"/>
    <property type="match status" value="1"/>
</dbReference>
<dbReference type="CDD" id="cd00067">
    <property type="entry name" value="GAL4"/>
    <property type="match status" value="1"/>
</dbReference>
<dbReference type="InterPro" id="IPR051711">
    <property type="entry name" value="Stress_Response_Reg"/>
</dbReference>
<dbReference type="GO" id="GO:0008270">
    <property type="term" value="F:zinc ion binding"/>
    <property type="evidence" value="ECO:0007669"/>
    <property type="project" value="InterPro"/>
</dbReference>
<evidence type="ECO:0000256" key="3">
    <source>
        <dbReference type="ARBA" id="ARBA00023015"/>
    </source>
</evidence>
<keyword evidence="2" id="KW-0479">Metal-binding</keyword>
<dbReference type="AlphaFoldDB" id="A0A074XL96"/>
<evidence type="ECO:0000256" key="2">
    <source>
        <dbReference type="ARBA" id="ARBA00022723"/>
    </source>
</evidence>
<organism evidence="9 10">
    <name type="scientific">Aureobasidium pullulans EXF-150</name>
    <dbReference type="NCBI Taxonomy" id="1043002"/>
    <lineage>
        <taxon>Eukaryota</taxon>
        <taxon>Fungi</taxon>
        <taxon>Dikarya</taxon>
        <taxon>Ascomycota</taxon>
        <taxon>Pezizomycotina</taxon>
        <taxon>Dothideomycetes</taxon>
        <taxon>Dothideomycetidae</taxon>
        <taxon>Dothideales</taxon>
        <taxon>Saccotheciaceae</taxon>
        <taxon>Aureobasidium</taxon>
    </lineage>
</organism>
<sequence>MAHDTASPLTENPSDELPRKRVKRNYVACRRCHSQKIKCSGGLPCGSCSHAKKAQECRYPSRDRKVTVMERYLRTLETENAAFKQAQSAGSSLDRTVRNAPEATDGTLQADDEMQSQPTVTIVSKGSSSEHERQTSFESSTVCTSFGDELLSCFAHEEIRPDGTPAREYARDDCFNRLCGQEYQLPNRVQANLLVRVASRYIVNDYHQFQMKPFMEKLDQLYRDASIGERSNDPVWICKFFVVLALGELYTNQSQDRNKETKNSIPGTNYFLTAIGLLQDLYEEPSVQQIENLLLFSFYSNALGRTNSAYVYGGIALRLSLILGLHRRKQIDQIHDEVELENSRRVWWTVYTFDRIYSSRLGRPVTIHDTDIDVPMPSSNHLDPINRNKFEAPDHLCANIRLARITGQILNDLCGAASHDNGSFLSEVRRILRDLRSWDKELPESLRWRLGGPRSLSSLHLHFNLCIIQTTRPVLMHMFKRRNPFRQHAVPNNATLNAKSPASLLDVTNQAESAQAFPPTTLALGEACVQAARASNNILTQCFIDNSLAVFGYFDAHYLFSSTLILIMSAVMEPNPRDSDAVQTALNLLNTMQNCGNVSAKAYYIRLDCIKTRIAKLKGDISRKDGATATRSLTGPGMSAGEVDQNVNSLSQEPPATLLSHNIFSAHNSSEELWLSNPFPYDEATDKHLALDFAADPLDNPFIRNFLSEIDGGDGFNGMTSTLGNNFSVGETWGVDLDHDLIHF</sequence>
<dbReference type="Gene3D" id="4.10.240.10">
    <property type="entry name" value="Zn(2)-C6 fungal-type DNA-binding domain"/>
    <property type="match status" value="1"/>
</dbReference>
<dbReference type="InterPro" id="IPR007219">
    <property type="entry name" value="XnlR_reg_dom"/>
</dbReference>
<dbReference type="STRING" id="1043002.A0A074XL96"/>
<dbReference type="Pfam" id="PF00172">
    <property type="entry name" value="Zn_clus"/>
    <property type="match status" value="1"/>
</dbReference>